<gene>
    <name evidence="1" type="ORF">OOU_Y34scaffold00793g25</name>
</gene>
<organism evidence="1">
    <name type="scientific">Pyricularia oryzae (strain Y34)</name>
    <name type="common">Rice blast fungus</name>
    <name type="synonym">Magnaporthe oryzae</name>
    <dbReference type="NCBI Taxonomy" id="1143189"/>
    <lineage>
        <taxon>Eukaryota</taxon>
        <taxon>Fungi</taxon>
        <taxon>Dikarya</taxon>
        <taxon>Ascomycota</taxon>
        <taxon>Pezizomycotina</taxon>
        <taxon>Sordariomycetes</taxon>
        <taxon>Sordariomycetidae</taxon>
        <taxon>Magnaporthales</taxon>
        <taxon>Pyriculariaceae</taxon>
        <taxon>Pyricularia</taxon>
    </lineage>
</organism>
<sequence>MPQTTSAFSAAGLPVLSGAFLG</sequence>
<evidence type="ECO:0000313" key="1">
    <source>
        <dbReference type="EMBL" id="ELQ34143.1"/>
    </source>
</evidence>
<reference evidence="1" key="1">
    <citation type="journal article" date="2012" name="PLoS Genet.">
        <title>Comparative analysis of the genomes of two field isolates of the rice blast fungus Magnaporthe oryzae.</title>
        <authorList>
            <person name="Xue M."/>
            <person name="Yang J."/>
            <person name="Li Z."/>
            <person name="Hu S."/>
            <person name="Yao N."/>
            <person name="Dean R.A."/>
            <person name="Zhao W."/>
            <person name="Shen M."/>
            <person name="Zhang H."/>
            <person name="Li C."/>
            <person name="Liu L."/>
            <person name="Cao L."/>
            <person name="Xu X."/>
            <person name="Xing Y."/>
            <person name="Hsiang T."/>
            <person name="Zhang Z."/>
            <person name="Xu J.R."/>
            <person name="Peng Y.L."/>
        </authorList>
    </citation>
    <scope>NUCLEOTIDE SEQUENCE</scope>
    <source>
        <strain evidence="1">Y34</strain>
    </source>
</reference>
<accession>A0AA97NQ36</accession>
<protein>
    <submittedName>
        <fullName evidence="1">Uncharacterized protein</fullName>
    </submittedName>
</protein>
<dbReference type="Proteomes" id="UP000011086">
    <property type="component" value="Unassembled WGS sequence"/>
</dbReference>
<name>A0AA97NQ36_PYRO3</name>
<proteinExistence type="predicted"/>
<dbReference type="AlphaFoldDB" id="A0AA97NQ36"/>
<dbReference type="EMBL" id="JH793922">
    <property type="protein sequence ID" value="ELQ34143.1"/>
    <property type="molecule type" value="Genomic_DNA"/>
</dbReference>